<dbReference type="InterPro" id="IPR037883">
    <property type="entry name" value="Knr4/Smi1-like_sf"/>
</dbReference>
<accession>E8LK14</accession>
<dbReference type="Gene3D" id="3.40.1580.10">
    <property type="entry name" value="SMI1/KNR4-like"/>
    <property type="match status" value="1"/>
</dbReference>
<evidence type="ECO:0000259" key="1">
    <source>
        <dbReference type="Pfam" id="PF09346"/>
    </source>
</evidence>
<dbReference type="HOGENOM" id="CLU_1539241_0_0_6"/>
<evidence type="ECO:0000313" key="3">
    <source>
        <dbReference type="Proteomes" id="UP000018458"/>
    </source>
</evidence>
<proteinExistence type="predicted"/>
<dbReference type="SUPFAM" id="SSF160631">
    <property type="entry name" value="SMI1/KNR4-like"/>
    <property type="match status" value="1"/>
</dbReference>
<dbReference type="Pfam" id="PF09346">
    <property type="entry name" value="SMI1_KNR4"/>
    <property type="match status" value="1"/>
</dbReference>
<name>E8LK14_SUCHY</name>
<dbReference type="AlphaFoldDB" id="E8LK14"/>
<dbReference type="InterPro" id="IPR018958">
    <property type="entry name" value="Knr4/Smi1-like_dom"/>
</dbReference>
<sequence length="174" mass="19284">MMMSDLSKAGIIFKQGLTIASKTTVVDLEKACGTTFSDDYKEFLEKVNGARIALKDKDPKSVPSATVKWESASFLHPEQEFVGVDYIYDKDTALKVYRNMKHYPVGQVFPVAAANNNTCFVMSLNEKDKGSIHAVRVYTESTHNIMGSVIVCTSLSIAKNVIDFFLSLKSVKRA</sequence>
<dbReference type="STRING" id="762983.HMPREF9444_01051"/>
<dbReference type="Proteomes" id="UP000018458">
    <property type="component" value="Unassembled WGS sequence"/>
</dbReference>
<dbReference type="EMBL" id="AEVO01000051">
    <property type="protein sequence ID" value="EFY07130.1"/>
    <property type="molecule type" value="Genomic_DNA"/>
</dbReference>
<feature type="domain" description="Knr4/Smi1-like" evidence="1">
    <location>
        <begin position="20"/>
        <end position="140"/>
    </location>
</feature>
<keyword evidence="3" id="KW-1185">Reference proteome</keyword>
<protein>
    <recommendedName>
        <fullName evidence="1">Knr4/Smi1-like domain-containing protein</fullName>
    </recommendedName>
</protein>
<organism evidence="2 3">
    <name type="scientific">Succinatimonas hippei (strain DSM 22608 / JCM 16073 / KCTC 15190 / YIT 12066)</name>
    <dbReference type="NCBI Taxonomy" id="762983"/>
    <lineage>
        <taxon>Bacteria</taxon>
        <taxon>Pseudomonadati</taxon>
        <taxon>Pseudomonadota</taxon>
        <taxon>Gammaproteobacteria</taxon>
        <taxon>Aeromonadales</taxon>
        <taxon>Succinivibrionaceae</taxon>
        <taxon>Succinatimonas</taxon>
    </lineage>
</organism>
<evidence type="ECO:0000313" key="2">
    <source>
        <dbReference type="EMBL" id="EFY07130.1"/>
    </source>
</evidence>
<reference evidence="2 3" key="1">
    <citation type="submission" date="2011-01" db="EMBL/GenBank/DDBJ databases">
        <authorList>
            <person name="Weinstock G."/>
            <person name="Sodergren E."/>
            <person name="Clifton S."/>
            <person name="Fulton L."/>
            <person name="Fulton B."/>
            <person name="Courtney L."/>
            <person name="Fronick C."/>
            <person name="Harrison M."/>
            <person name="Strong C."/>
            <person name="Farmer C."/>
            <person name="Delahaunty K."/>
            <person name="Markovic C."/>
            <person name="Hall O."/>
            <person name="Minx P."/>
            <person name="Tomlinson C."/>
            <person name="Mitreva M."/>
            <person name="Hou S."/>
            <person name="Chen J."/>
            <person name="Wollam A."/>
            <person name="Pepin K.H."/>
            <person name="Johnson M."/>
            <person name="Bhonagiri V."/>
            <person name="Zhang X."/>
            <person name="Suruliraj S."/>
            <person name="Warren W."/>
            <person name="Chinwalla A."/>
            <person name="Mardis E.R."/>
            <person name="Wilson R.K."/>
        </authorList>
    </citation>
    <scope>NUCLEOTIDE SEQUENCE [LARGE SCALE GENOMIC DNA]</scope>
    <source>
        <strain evidence="3">DSM 22608 / JCM 16073 / KCTC 15190 / YIT 12066</strain>
    </source>
</reference>
<dbReference type="RefSeq" id="WP_009143252.1">
    <property type="nucleotide sequence ID" value="NZ_GL830988.1"/>
</dbReference>
<comment type="caution">
    <text evidence="2">The sequence shown here is derived from an EMBL/GenBank/DDBJ whole genome shotgun (WGS) entry which is preliminary data.</text>
</comment>
<gene>
    <name evidence="2" type="ORF">HMPREF9444_01051</name>
</gene>